<gene>
    <name evidence="1" type="ORF">PCOR1329_LOCUS65007</name>
</gene>
<sequence length="104" mass="11233">MAPARRGFLCAALAAGSIGAEAKVDIQAMKHDIQLINAGNFDGVISKFRDSSVSAVWFFNADRSEDQAFLDEYNKVATDMKGMSKICAFSCTDNPAFCTKQGVK</sequence>
<dbReference type="SUPFAM" id="SSF52833">
    <property type="entry name" value="Thioredoxin-like"/>
    <property type="match status" value="1"/>
</dbReference>
<accession>A0ABN9W8K9</accession>
<keyword evidence="2" id="KW-1185">Reference proteome</keyword>
<evidence type="ECO:0000313" key="1">
    <source>
        <dbReference type="EMBL" id="CAK0882529.1"/>
    </source>
</evidence>
<dbReference type="InterPro" id="IPR036249">
    <property type="entry name" value="Thioredoxin-like_sf"/>
</dbReference>
<dbReference type="Proteomes" id="UP001189429">
    <property type="component" value="Unassembled WGS sequence"/>
</dbReference>
<protein>
    <submittedName>
        <fullName evidence="1">Uncharacterized protein</fullName>
    </submittedName>
</protein>
<dbReference type="EMBL" id="CAUYUJ010018304">
    <property type="protein sequence ID" value="CAK0882529.1"/>
    <property type="molecule type" value="Genomic_DNA"/>
</dbReference>
<evidence type="ECO:0000313" key="2">
    <source>
        <dbReference type="Proteomes" id="UP001189429"/>
    </source>
</evidence>
<proteinExistence type="predicted"/>
<feature type="non-terminal residue" evidence="1">
    <location>
        <position position="104"/>
    </location>
</feature>
<comment type="caution">
    <text evidence="1">The sequence shown here is derived from an EMBL/GenBank/DDBJ whole genome shotgun (WGS) entry which is preliminary data.</text>
</comment>
<dbReference type="Gene3D" id="3.40.30.10">
    <property type="entry name" value="Glutaredoxin"/>
    <property type="match status" value="1"/>
</dbReference>
<reference evidence="1" key="1">
    <citation type="submission" date="2023-10" db="EMBL/GenBank/DDBJ databases">
        <authorList>
            <person name="Chen Y."/>
            <person name="Shah S."/>
            <person name="Dougan E. K."/>
            <person name="Thang M."/>
            <person name="Chan C."/>
        </authorList>
    </citation>
    <scope>NUCLEOTIDE SEQUENCE [LARGE SCALE GENOMIC DNA]</scope>
</reference>
<name>A0ABN9W8K9_9DINO</name>
<organism evidence="1 2">
    <name type="scientific">Prorocentrum cordatum</name>
    <dbReference type="NCBI Taxonomy" id="2364126"/>
    <lineage>
        <taxon>Eukaryota</taxon>
        <taxon>Sar</taxon>
        <taxon>Alveolata</taxon>
        <taxon>Dinophyceae</taxon>
        <taxon>Prorocentrales</taxon>
        <taxon>Prorocentraceae</taxon>
        <taxon>Prorocentrum</taxon>
    </lineage>
</organism>